<dbReference type="KEGG" id="fgg:FSB75_02360"/>
<dbReference type="Proteomes" id="UP000321204">
    <property type="component" value="Chromosome"/>
</dbReference>
<dbReference type="Pfam" id="PF06078">
    <property type="entry name" value="DUF937"/>
    <property type="match status" value="1"/>
</dbReference>
<dbReference type="RefSeq" id="WP_146782172.1">
    <property type="nucleotide sequence ID" value="NZ_BAABIO010000006.1"/>
</dbReference>
<protein>
    <recommendedName>
        <fullName evidence="3">DUF937 domain-containing protein</fullName>
    </recommendedName>
</protein>
<sequence length="145" mass="14338">MFDQILDLVKSHLGNNPQVAAAVPPGQEDAVHREVATQIQNGLATQAAAQGGVGGLLSHLQSGLTSGSPVVNAIEGGLMGTLGSKFGLPPAATGAIAAALPGLLQKFAHKANDPNDPSITPDSISKHLPNLGGLGGALGGLFGGR</sequence>
<proteinExistence type="predicted"/>
<name>A0A5B8UF78_9BACT</name>
<dbReference type="AlphaFoldDB" id="A0A5B8UF78"/>
<reference evidence="1 2" key="1">
    <citation type="journal article" date="2015" name="Int. J. Syst. Evol. Microbiol.">
        <title>Flavisolibacter ginsenosidimutans sp. nov., with ginsenoside-converting activity isolated from soil used for cultivating ginseng.</title>
        <authorList>
            <person name="Zhao Y."/>
            <person name="Liu Q."/>
            <person name="Kang M.S."/>
            <person name="Jin F."/>
            <person name="Yu H."/>
            <person name="Im W.T."/>
        </authorList>
    </citation>
    <scope>NUCLEOTIDE SEQUENCE [LARGE SCALE GENOMIC DNA]</scope>
    <source>
        <strain evidence="1 2">Gsoil 636</strain>
    </source>
</reference>
<keyword evidence="2" id="KW-1185">Reference proteome</keyword>
<organism evidence="1 2">
    <name type="scientific">Flavisolibacter ginsenosidimutans</name>
    <dbReference type="NCBI Taxonomy" id="661481"/>
    <lineage>
        <taxon>Bacteria</taxon>
        <taxon>Pseudomonadati</taxon>
        <taxon>Bacteroidota</taxon>
        <taxon>Chitinophagia</taxon>
        <taxon>Chitinophagales</taxon>
        <taxon>Chitinophagaceae</taxon>
        <taxon>Flavisolibacter</taxon>
    </lineage>
</organism>
<evidence type="ECO:0000313" key="2">
    <source>
        <dbReference type="Proteomes" id="UP000321204"/>
    </source>
</evidence>
<evidence type="ECO:0008006" key="3">
    <source>
        <dbReference type="Google" id="ProtNLM"/>
    </source>
</evidence>
<dbReference type="InterPro" id="IPR009282">
    <property type="entry name" value="DUF937"/>
</dbReference>
<dbReference type="OrthoDB" id="894219at2"/>
<dbReference type="EMBL" id="CP042433">
    <property type="protein sequence ID" value="QEC54789.1"/>
    <property type="molecule type" value="Genomic_DNA"/>
</dbReference>
<accession>A0A5B8UF78</accession>
<evidence type="ECO:0000313" key="1">
    <source>
        <dbReference type="EMBL" id="QEC54789.1"/>
    </source>
</evidence>
<gene>
    <name evidence="1" type="ORF">FSB75_02360</name>
</gene>